<sequence>MSSHFDQYRKELSEANLSSVEDLENLIKPLIRSATKIEVKKAAKPLENTSLLSHFGGNPYFEKGEEWPEAKNGKHLDFIFQIYNNGEINLPGNIKLVQFFYDWEAFPWDTNDDGWLVKTYTTLNTAQMVKIEKPTELEVSSYCEVTFTTVPSLPDWEGLEIYSRHASNLSCILNEDEPWGSYQNAVEKLIGEQDYRSQIGGYPNWVQGEATPLRGIEPMKLLFQIDSEEQAGLMWGDVGLIYVFYDKTTEEAEFTLQCH</sequence>
<dbReference type="AlphaFoldDB" id="A0A1M5GKK1"/>
<evidence type="ECO:0000313" key="2">
    <source>
        <dbReference type="Proteomes" id="UP000184287"/>
    </source>
</evidence>
<organism evidence="1 2">
    <name type="scientific">Pedobacter caeni</name>
    <dbReference type="NCBI Taxonomy" id="288992"/>
    <lineage>
        <taxon>Bacteria</taxon>
        <taxon>Pseudomonadati</taxon>
        <taxon>Bacteroidota</taxon>
        <taxon>Sphingobacteriia</taxon>
        <taxon>Sphingobacteriales</taxon>
        <taxon>Sphingobacteriaceae</taxon>
        <taxon>Pedobacter</taxon>
    </lineage>
</organism>
<accession>A0A1M5GKK1</accession>
<proteinExistence type="predicted"/>
<dbReference type="Proteomes" id="UP000184287">
    <property type="component" value="Unassembled WGS sequence"/>
</dbReference>
<gene>
    <name evidence="1" type="ORF">SAMN04488522_104259</name>
</gene>
<protein>
    <submittedName>
        <fullName evidence="1">Uncharacterized protein YwqG</fullName>
    </submittedName>
</protein>
<evidence type="ECO:0000313" key="1">
    <source>
        <dbReference type="EMBL" id="SHG04264.1"/>
    </source>
</evidence>
<dbReference type="PANTHER" id="PTHR36436:SF6">
    <property type="entry name" value="SLL5081 PROTEIN"/>
    <property type="match status" value="1"/>
</dbReference>
<dbReference type="OrthoDB" id="1414356at2"/>
<reference evidence="2" key="1">
    <citation type="submission" date="2016-11" db="EMBL/GenBank/DDBJ databases">
        <authorList>
            <person name="Varghese N."/>
            <person name="Submissions S."/>
        </authorList>
    </citation>
    <scope>NUCLEOTIDE SEQUENCE [LARGE SCALE GENOMIC DNA]</scope>
    <source>
        <strain evidence="2">DSM 16990</strain>
    </source>
</reference>
<dbReference type="InterPro" id="IPR035948">
    <property type="entry name" value="YwqG-like_sf"/>
</dbReference>
<dbReference type="Pfam" id="PF09234">
    <property type="entry name" value="DUF1963"/>
    <property type="match status" value="1"/>
</dbReference>
<dbReference type="SUPFAM" id="SSF103032">
    <property type="entry name" value="Hypothetical protein YwqG"/>
    <property type="match status" value="1"/>
</dbReference>
<dbReference type="InterPro" id="IPR015315">
    <property type="entry name" value="DUF1963"/>
</dbReference>
<dbReference type="PANTHER" id="PTHR36436">
    <property type="entry name" value="SLL5081 PROTEIN"/>
    <property type="match status" value="1"/>
</dbReference>
<dbReference type="RefSeq" id="WP_073232980.1">
    <property type="nucleotide sequence ID" value="NZ_FQUQ01000004.1"/>
</dbReference>
<dbReference type="EMBL" id="FQUQ01000004">
    <property type="protein sequence ID" value="SHG04264.1"/>
    <property type="molecule type" value="Genomic_DNA"/>
</dbReference>
<name>A0A1M5GKK1_9SPHI</name>
<dbReference type="STRING" id="288992.SAMN04488522_104259"/>
<keyword evidence="2" id="KW-1185">Reference proteome</keyword>
<dbReference type="Gene3D" id="2.30.320.10">
    <property type="entry name" value="YwqG-like"/>
    <property type="match status" value="1"/>
</dbReference>